<dbReference type="InterPro" id="IPR050259">
    <property type="entry name" value="SDR"/>
</dbReference>
<accession>A0ABS7AN40</accession>
<organism evidence="3 4">
    <name type="scientific">Clostridium weizhouense</name>
    <dbReference type="NCBI Taxonomy" id="2859781"/>
    <lineage>
        <taxon>Bacteria</taxon>
        <taxon>Bacillati</taxon>
        <taxon>Bacillota</taxon>
        <taxon>Clostridia</taxon>
        <taxon>Eubacteriales</taxon>
        <taxon>Clostridiaceae</taxon>
        <taxon>Clostridium</taxon>
    </lineage>
</organism>
<sequence length="267" mass="29163">MEKELLNQIAIVTGGNAGIGKAISLELAQRGAKVMILARSQEKNEEIRKIIIDKGGYSEIYKVDVSDKNSVDTAISEIYEKHGQIDILVCNAGNSTPLNYLTKMPIEDIDSIIKTHIYGTIHCIQACGEKMKEKKYGRIVLMSSLGAYHGVTGNAHYCLAKESLVAMGQTLAKELGRYGITVNLIQPGSINTEMSSQVLEVAKNKVISETPVARIGEPEDIAYATAFYCSPRASFITGDIMRVDGGYILETGMDRLVLSMLDPEILK</sequence>
<keyword evidence="2" id="KW-0753">Steroid metabolism</keyword>
<gene>
    <name evidence="3" type="ORF">KYD98_03250</name>
</gene>
<dbReference type="RefSeq" id="WP_219778153.1">
    <property type="nucleotide sequence ID" value="NZ_JAHXPT010000002.1"/>
</dbReference>
<reference evidence="3 4" key="1">
    <citation type="submission" date="2021-07" db="EMBL/GenBank/DDBJ databases">
        <title>Clostridium weizhouense sp. nov., an anaerobic bacterium isolated from activated sludge of Petroleum wastewater.</title>
        <authorList>
            <person name="Li Q."/>
        </authorList>
    </citation>
    <scope>NUCLEOTIDE SEQUENCE [LARGE SCALE GENOMIC DNA]</scope>
    <source>
        <strain evidence="3 4">YB-6</strain>
    </source>
</reference>
<proteinExistence type="inferred from homology"/>
<comment type="caution">
    <text evidence="3">The sequence shown here is derived from an EMBL/GenBank/DDBJ whole genome shotgun (WGS) entry which is preliminary data.</text>
</comment>
<dbReference type="InterPro" id="IPR002347">
    <property type="entry name" value="SDR_fam"/>
</dbReference>
<dbReference type="PRINTS" id="PR00081">
    <property type="entry name" value="GDHRDH"/>
</dbReference>
<dbReference type="SUPFAM" id="SSF51735">
    <property type="entry name" value="NAD(P)-binding Rossmann-fold domains"/>
    <property type="match status" value="1"/>
</dbReference>
<evidence type="ECO:0000313" key="4">
    <source>
        <dbReference type="Proteomes" id="UP001519921"/>
    </source>
</evidence>
<dbReference type="EMBL" id="JAHXPT010000002">
    <property type="protein sequence ID" value="MBW6409096.1"/>
    <property type="molecule type" value="Genomic_DNA"/>
</dbReference>
<dbReference type="PRINTS" id="PR00080">
    <property type="entry name" value="SDRFAMILY"/>
</dbReference>
<keyword evidence="2" id="KW-0443">Lipid metabolism</keyword>
<dbReference type="InterPro" id="IPR036291">
    <property type="entry name" value="NAD(P)-bd_dom_sf"/>
</dbReference>
<evidence type="ECO:0000313" key="3">
    <source>
        <dbReference type="EMBL" id="MBW6409096.1"/>
    </source>
</evidence>
<dbReference type="Pfam" id="PF13561">
    <property type="entry name" value="adh_short_C2"/>
    <property type="match status" value="1"/>
</dbReference>
<dbReference type="PANTHER" id="PTHR42879">
    <property type="entry name" value="3-OXOACYL-(ACYL-CARRIER-PROTEIN) REDUCTASE"/>
    <property type="match status" value="1"/>
</dbReference>
<protein>
    <submittedName>
        <fullName evidence="3">SDR family oxidoreductase</fullName>
    </submittedName>
</protein>
<dbReference type="PANTHER" id="PTHR42879:SF2">
    <property type="entry name" value="3-OXOACYL-[ACYL-CARRIER-PROTEIN] REDUCTASE FABG"/>
    <property type="match status" value="1"/>
</dbReference>
<name>A0ABS7AN40_9CLOT</name>
<dbReference type="Proteomes" id="UP001519921">
    <property type="component" value="Unassembled WGS sequence"/>
</dbReference>
<comment type="similarity">
    <text evidence="1">Belongs to the short-chain dehydrogenases/reductases (SDR) family.</text>
</comment>
<evidence type="ECO:0000256" key="1">
    <source>
        <dbReference type="ARBA" id="ARBA00006484"/>
    </source>
</evidence>
<keyword evidence="4" id="KW-1185">Reference proteome</keyword>
<dbReference type="Gene3D" id="3.40.50.720">
    <property type="entry name" value="NAD(P)-binding Rossmann-like Domain"/>
    <property type="match status" value="1"/>
</dbReference>
<evidence type="ECO:0000256" key="2">
    <source>
        <dbReference type="ARBA" id="ARBA00023221"/>
    </source>
</evidence>